<evidence type="ECO:0000256" key="5">
    <source>
        <dbReference type="ARBA" id="ARBA00022801"/>
    </source>
</evidence>
<keyword evidence="3" id="KW-0540">Nuclease</keyword>
<dbReference type="SUPFAM" id="SSF54786">
    <property type="entry name" value="YcfA/nrd intein domain"/>
    <property type="match status" value="1"/>
</dbReference>
<dbReference type="Gene3D" id="3.30.920.30">
    <property type="entry name" value="Hypothetical protein"/>
    <property type="match status" value="1"/>
</dbReference>
<dbReference type="Pfam" id="PF07927">
    <property type="entry name" value="HicA_toxin"/>
    <property type="match status" value="1"/>
</dbReference>
<keyword evidence="2" id="KW-1277">Toxin-antitoxin system</keyword>
<dbReference type="GO" id="GO:0003729">
    <property type="term" value="F:mRNA binding"/>
    <property type="evidence" value="ECO:0007669"/>
    <property type="project" value="InterPro"/>
</dbReference>
<evidence type="ECO:0000256" key="6">
    <source>
        <dbReference type="ARBA" id="ARBA00022884"/>
    </source>
</evidence>
<keyword evidence="5" id="KW-0378">Hydrolase</keyword>
<evidence type="ECO:0000256" key="7">
    <source>
        <dbReference type="ARBA" id="ARBA00023016"/>
    </source>
</evidence>
<organism evidence="8 9">
    <name type="scientific">Candidatus Uhrbacteria bacterium RIFCSPLOWO2_02_FULL_51_9</name>
    <dbReference type="NCBI Taxonomy" id="1802410"/>
    <lineage>
        <taxon>Bacteria</taxon>
        <taxon>Candidatus Uhriibacteriota</taxon>
    </lineage>
</organism>
<evidence type="ECO:0000256" key="3">
    <source>
        <dbReference type="ARBA" id="ARBA00022722"/>
    </source>
</evidence>
<dbReference type="InterPro" id="IPR012933">
    <property type="entry name" value="HicA_mRNA_interferase"/>
</dbReference>
<protein>
    <recommendedName>
        <fullName evidence="10">Addiction module toxin, HicA family</fullName>
    </recommendedName>
</protein>
<dbReference type="InterPro" id="IPR038570">
    <property type="entry name" value="HicA_sf"/>
</dbReference>
<evidence type="ECO:0000313" key="9">
    <source>
        <dbReference type="Proteomes" id="UP000176678"/>
    </source>
</evidence>
<evidence type="ECO:0000313" key="8">
    <source>
        <dbReference type="EMBL" id="OGL88608.1"/>
    </source>
</evidence>
<evidence type="ECO:0000256" key="1">
    <source>
        <dbReference type="ARBA" id="ARBA00006620"/>
    </source>
</evidence>
<evidence type="ECO:0008006" key="10">
    <source>
        <dbReference type="Google" id="ProtNLM"/>
    </source>
</evidence>
<evidence type="ECO:0000256" key="2">
    <source>
        <dbReference type="ARBA" id="ARBA00022649"/>
    </source>
</evidence>
<sequence>MPSLSELPGDLSRTKFIKALTRLGFIIDQKGGKGDHLKATWPKTQKSTTVQGDLRKDVLQYVLRQIEINTSGAVTWQDIKKEL</sequence>
<dbReference type="GO" id="GO:0016787">
    <property type="term" value="F:hydrolase activity"/>
    <property type="evidence" value="ECO:0007669"/>
    <property type="project" value="UniProtKB-KW"/>
</dbReference>
<dbReference type="Proteomes" id="UP000176678">
    <property type="component" value="Unassembled WGS sequence"/>
</dbReference>
<proteinExistence type="inferred from homology"/>
<dbReference type="EMBL" id="MGES01000037">
    <property type="protein sequence ID" value="OGL88608.1"/>
    <property type="molecule type" value="Genomic_DNA"/>
</dbReference>
<dbReference type="AlphaFoldDB" id="A0A1F7VER5"/>
<dbReference type="STRING" id="1802410.A3H75_00760"/>
<keyword evidence="7" id="KW-0346">Stress response</keyword>
<gene>
    <name evidence="8" type="ORF">A3H75_00760</name>
</gene>
<keyword evidence="6" id="KW-0694">RNA-binding</keyword>
<evidence type="ECO:0000256" key="4">
    <source>
        <dbReference type="ARBA" id="ARBA00022759"/>
    </source>
</evidence>
<dbReference type="GO" id="GO:0004519">
    <property type="term" value="F:endonuclease activity"/>
    <property type="evidence" value="ECO:0007669"/>
    <property type="project" value="UniProtKB-KW"/>
</dbReference>
<name>A0A1F7VER5_9BACT</name>
<comment type="caution">
    <text evidence="8">The sequence shown here is derived from an EMBL/GenBank/DDBJ whole genome shotgun (WGS) entry which is preliminary data.</text>
</comment>
<accession>A0A1F7VER5</accession>
<keyword evidence="4" id="KW-0255">Endonuclease</keyword>
<comment type="similarity">
    <text evidence="1">Belongs to the HicA mRNA interferase family.</text>
</comment>
<reference evidence="8 9" key="1">
    <citation type="journal article" date="2016" name="Nat. Commun.">
        <title>Thousands of microbial genomes shed light on interconnected biogeochemical processes in an aquifer system.</title>
        <authorList>
            <person name="Anantharaman K."/>
            <person name="Brown C.T."/>
            <person name="Hug L.A."/>
            <person name="Sharon I."/>
            <person name="Castelle C.J."/>
            <person name="Probst A.J."/>
            <person name="Thomas B.C."/>
            <person name="Singh A."/>
            <person name="Wilkins M.J."/>
            <person name="Karaoz U."/>
            <person name="Brodie E.L."/>
            <person name="Williams K.H."/>
            <person name="Hubbard S.S."/>
            <person name="Banfield J.F."/>
        </authorList>
    </citation>
    <scope>NUCLEOTIDE SEQUENCE [LARGE SCALE GENOMIC DNA]</scope>
</reference>